<feature type="chain" id="PRO_5046358154" description="PEP-CTERM sorting domain-containing protein" evidence="1">
    <location>
        <begin position="28"/>
        <end position="224"/>
    </location>
</feature>
<dbReference type="RefSeq" id="WP_413271424.1">
    <property type="nucleotide sequence ID" value="NZ_JBHFNQ010000119.1"/>
</dbReference>
<proteinExistence type="predicted"/>
<accession>A0ABV4X6G1</accession>
<evidence type="ECO:0000313" key="2">
    <source>
        <dbReference type="EMBL" id="MFB2878350.1"/>
    </source>
</evidence>
<evidence type="ECO:0008006" key="4">
    <source>
        <dbReference type="Google" id="ProtNLM"/>
    </source>
</evidence>
<sequence length="224" mass="24079">MLIRKNLLIATATLTLLGTATVTPAQAFILRFESTDGQVTGNIISQNDWQPNLNNTGSSSLSITGQGWSFSGWFNWLPGMQMGNQWSFNSIFGLGQVQVPTSGNFLSLPNVEPVNNMPPGLPRIWPIFSRNSTTPSVSLLCHSNSDCLGDFGTITLNMSFLESGPQGRLYSWVGYSGQIKVTAWNPTGTSIPITPGPTNSVPEPSSASALLLWLSRISGVKSND</sequence>
<feature type="signal peptide" evidence="1">
    <location>
        <begin position="1"/>
        <end position="27"/>
    </location>
</feature>
<reference evidence="2 3" key="1">
    <citation type="submission" date="2024-09" db="EMBL/GenBank/DDBJ databases">
        <title>Floridaenema gen nov. (Aerosakkonemataceae, Aerosakkonematales ord. nov., Cyanobacteria) from benthic tropical and subtropical fresh waters, with the description of four new species.</title>
        <authorList>
            <person name="Moretto J.A."/>
            <person name="Berthold D.E."/>
            <person name="Lefler F.W."/>
            <person name="Huang I.-S."/>
            <person name="Laughinghouse H. IV."/>
        </authorList>
    </citation>
    <scope>NUCLEOTIDE SEQUENCE [LARGE SCALE GENOMIC DNA]</scope>
    <source>
        <strain evidence="2 3">BLCC-F46</strain>
    </source>
</reference>
<dbReference type="EMBL" id="JBHFNQ010000119">
    <property type="protein sequence ID" value="MFB2878350.1"/>
    <property type="molecule type" value="Genomic_DNA"/>
</dbReference>
<evidence type="ECO:0000313" key="3">
    <source>
        <dbReference type="Proteomes" id="UP001576774"/>
    </source>
</evidence>
<keyword evidence="1" id="KW-0732">Signal</keyword>
<name>A0ABV4X6G1_9CYAN</name>
<comment type="caution">
    <text evidence="2">The sequence shown here is derived from an EMBL/GenBank/DDBJ whole genome shotgun (WGS) entry which is preliminary data.</text>
</comment>
<protein>
    <recommendedName>
        <fullName evidence="4">PEP-CTERM sorting domain-containing protein</fullName>
    </recommendedName>
</protein>
<organism evidence="2 3">
    <name type="scientific">Floridaenema aerugineum BLCC-F46</name>
    <dbReference type="NCBI Taxonomy" id="3153654"/>
    <lineage>
        <taxon>Bacteria</taxon>
        <taxon>Bacillati</taxon>
        <taxon>Cyanobacteriota</taxon>
        <taxon>Cyanophyceae</taxon>
        <taxon>Oscillatoriophycideae</taxon>
        <taxon>Aerosakkonematales</taxon>
        <taxon>Aerosakkonemataceae</taxon>
        <taxon>Floridanema</taxon>
        <taxon>Floridanema aerugineum</taxon>
    </lineage>
</organism>
<gene>
    <name evidence="2" type="ORF">ACE1CC_15980</name>
</gene>
<evidence type="ECO:0000256" key="1">
    <source>
        <dbReference type="SAM" id="SignalP"/>
    </source>
</evidence>
<dbReference type="Proteomes" id="UP001576774">
    <property type="component" value="Unassembled WGS sequence"/>
</dbReference>
<keyword evidence="3" id="KW-1185">Reference proteome</keyword>